<dbReference type="CDD" id="cd04077">
    <property type="entry name" value="Peptidases_S8_PCSK9_ProteinaseK_like"/>
    <property type="match status" value="1"/>
</dbReference>
<accession>A0A9P9BQ38</accession>
<evidence type="ECO:0000313" key="10">
    <source>
        <dbReference type="Proteomes" id="UP000756346"/>
    </source>
</evidence>
<dbReference type="InterPro" id="IPR023828">
    <property type="entry name" value="Peptidase_S8_Ser-AS"/>
</dbReference>
<dbReference type="PROSITE" id="PS00136">
    <property type="entry name" value="SUBTILASE_ASP"/>
    <property type="match status" value="1"/>
</dbReference>
<organism evidence="9 10">
    <name type="scientific">Microdochium trichocladiopsis</name>
    <dbReference type="NCBI Taxonomy" id="1682393"/>
    <lineage>
        <taxon>Eukaryota</taxon>
        <taxon>Fungi</taxon>
        <taxon>Dikarya</taxon>
        <taxon>Ascomycota</taxon>
        <taxon>Pezizomycotina</taxon>
        <taxon>Sordariomycetes</taxon>
        <taxon>Xylariomycetidae</taxon>
        <taxon>Xylariales</taxon>
        <taxon>Microdochiaceae</taxon>
        <taxon>Microdochium</taxon>
    </lineage>
</organism>
<dbReference type="PANTHER" id="PTHR43806">
    <property type="entry name" value="PEPTIDASE S8"/>
    <property type="match status" value="1"/>
</dbReference>
<comment type="caution">
    <text evidence="9">The sequence shown here is derived from an EMBL/GenBank/DDBJ whole genome shotgun (WGS) entry which is preliminary data.</text>
</comment>
<dbReference type="PRINTS" id="PR00723">
    <property type="entry name" value="SUBTILISIN"/>
</dbReference>
<evidence type="ECO:0000256" key="3">
    <source>
        <dbReference type="ARBA" id="ARBA00022801"/>
    </source>
</evidence>
<dbReference type="InterPro" id="IPR000209">
    <property type="entry name" value="Peptidase_S8/S53_dom"/>
</dbReference>
<dbReference type="InterPro" id="IPR023827">
    <property type="entry name" value="Peptidase_S8_Asp-AS"/>
</dbReference>
<proteinExistence type="inferred from homology"/>
<dbReference type="GO" id="GO:0006508">
    <property type="term" value="P:proteolysis"/>
    <property type="evidence" value="ECO:0007669"/>
    <property type="project" value="UniProtKB-KW"/>
</dbReference>
<feature type="active site" description="Charge relay system" evidence="5">
    <location>
        <position position="138"/>
    </location>
</feature>
<dbReference type="OrthoDB" id="206201at2759"/>
<dbReference type="AlphaFoldDB" id="A0A9P9BQ38"/>
<dbReference type="GO" id="GO:0004252">
    <property type="term" value="F:serine-type endopeptidase activity"/>
    <property type="evidence" value="ECO:0007669"/>
    <property type="project" value="UniProtKB-UniRule"/>
</dbReference>
<evidence type="ECO:0000256" key="4">
    <source>
        <dbReference type="ARBA" id="ARBA00022825"/>
    </source>
</evidence>
<evidence type="ECO:0000256" key="7">
    <source>
        <dbReference type="SAM" id="SignalP"/>
    </source>
</evidence>
<dbReference type="PROSITE" id="PS00137">
    <property type="entry name" value="SUBTILASE_HIS"/>
    <property type="match status" value="1"/>
</dbReference>
<protein>
    <submittedName>
        <fullName evidence="9">Peptidase S8/S53 domain-containing protein</fullName>
    </submittedName>
</protein>
<dbReference type="PROSITE" id="PS51892">
    <property type="entry name" value="SUBTILASE"/>
    <property type="match status" value="1"/>
</dbReference>
<dbReference type="InterPro" id="IPR037045">
    <property type="entry name" value="S8pro/Inhibitor_I9_sf"/>
</dbReference>
<gene>
    <name evidence="9" type="ORF">B0I36DRAFT_326389</name>
</gene>
<dbReference type="Gene3D" id="3.30.70.80">
    <property type="entry name" value="Peptidase S8 propeptide/proteinase inhibitor I9"/>
    <property type="match status" value="1"/>
</dbReference>
<evidence type="ECO:0000313" key="9">
    <source>
        <dbReference type="EMBL" id="KAH7029815.1"/>
    </source>
</evidence>
<dbReference type="EMBL" id="JAGTJQ010000006">
    <property type="protein sequence ID" value="KAH7029815.1"/>
    <property type="molecule type" value="Genomic_DNA"/>
</dbReference>
<dbReference type="PROSITE" id="PS00138">
    <property type="entry name" value="SUBTILASE_SER"/>
    <property type="match status" value="1"/>
</dbReference>
<feature type="domain" description="Peptidase S8/S53" evidence="8">
    <location>
        <begin position="129"/>
        <end position="364"/>
    </location>
</feature>
<dbReference type="SUPFAM" id="SSF52743">
    <property type="entry name" value="Subtilisin-like"/>
    <property type="match status" value="1"/>
</dbReference>
<dbReference type="GeneID" id="70183884"/>
<dbReference type="GO" id="GO:0005576">
    <property type="term" value="C:extracellular region"/>
    <property type="evidence" value="ECO:0007669"/>
    <property type="project" value="UniProtKB-ARBA"/>
</dbReference>
<dbReference type="InterPro" id="IPR034193">
    <property type="entry name" value="PCSK9_ProteinaseK-like"/>
</dbReference>
<dbReference type="InterPro" id="IPR022398">
    <property type="entry name" value="Peptidase_S8_His-AS"/>
</dbReference>
<feature type="active site" description="Charge relay system" evidence="5">
    <location>
        <position position="332"/>
    </location>
</feature>
<dbReference type="InterPro" id="IPR050131">
    <property type="entry name" value="Peptidase_S8_subtilisin-like"/>
</dbReference>
<keyword evidence="4 5" id="KW-0720">Serine protease</keyword>
<sequence length="402" mass="41643">MRSAVLLGLLPLVLAAPFEDTRAPLHVPRGATGDKYIVKMKEGAPNEMGIDAVKPDADVEFPNIGAFTATLDADDLEALRLHPEVAFIEKEHKMSIATPVTQTGAPWGIARLSSNGTGSTTYNYDSTAGAGACVYVIDTGVDVTHPEFEGRAFLVANTIDNDPNDVHGHGTHVSGTIASKTYGVAKKAIVLAVKVFNASGESDNSVVIAAMDFILGDYQSRAAQCPKGFVVNMSLGGEVSEAIDNAAAALVNAGLGLAVAAGNGDRSTGLAVDASTVSPARYPGACTVGATDITDTAGYFSNYGPDVDIHAPGVRILSTLPGGGSGYNTGTSMATPHIAGLMAYYLGLGATTPSSACDYIVSTALPGRISSLGPNTKNLLAHIAYVPTYGRNCNYRNRVRRY</sequence>
<name>A0A9P9BQ38_9PEZI</name>
<evidence type="ECO:0000256" key="1">
    <source>
        <dbReference type="ARBA" id="ARBA00011073"/>
    </source>
</evidence>
<dbReference type="Pfam" id="PF00082">
    <property type="entry name" value="Peptidase_S8"/>
    <property type="match status" value="1"/>
</dbReference>
<dbReference type="FunFam" id="3.40.50.200:FF:000014">
    <property type="entry name" value="Proteinase K"/>
    <property type="match status" value="1"/>
</dbReference>
<keyword evidence="10" id="KW-1185">Reference proteome</keyword>
<evidence type="ECO:0000256" key="6">
    <source>
        <dbReference type="RuleBase" id="RU003355"/>
    </source>
</evidence>
<keyword evidence="7" id="KW-0732">Signal</keyword>
<dbReference type="PANTHER" id="PTHR43806:SF58">
    <property type="entry name" value="ALKALINE PROTEASE 1-RELATED"/>
    <property type="match status" value="1"/>
</dbReference>
<feature type="active site" description="Charge relay system" evidence="5">
    <location>
        <position position="169"/>
    </location>
</feature>
<dbReference type="Proteomes" id="UP000756346">
    <property type="component" value="Unassembled WGS sequence"/>
</dbReference>
<feature type="chain" id="PRO_5040433028" evidence="7">
    <location>
        <begin position="16"/>
        <end position="402"/>
    </location>
</feature>
<evidence type="ECO:0000259" key="8">
    <source>
        <dbReference type="Pfam" id="PF00082"/>
    </source>
</evidence>
<comment type="similarity">
    <text evidence="1 5 6">Belongs to the peptidase S8 family.</text>
</comment>
<dbReference type="Gene3D" id="3.40.50.200">
    <property type="entry name" value="Peptidase S8/S53 domain"/>
    <property type="match status" value="1"/>
</dbReference>
<dbReference type="InterPro" id="IPR015500">
    <property type="entry name" value="Peptidase_S8_subtilisin-rel"/>
</dbReference>
<dbReference type="InterPro" id="IPR036852">
    <property type="entry name" value="Peptidase_S8/S53_dom_sf"/>
</dbReference>
<dbReference type="RefSeq" id="XP_046012103.1">
    <property type="nucleotide sequence ID" value="XM_046154338.1"/>
</dbReference>
<keyword evidence="2 5" id="KW-0645">Protease</keyword>
<feature type="signal peptide" evidence="7">
    <location>
        <begin position="1"/>
        <end position="15"/>
    </location>
</feature>
<evidence type="ECO:0000256" key="2">
    <source>
        <dbReference type="ARBA" id="ARBA00022670"/>
    </source>
</evidence>
<evidence type="ECO:0000256" key="5">
    <source>
        <dbReference type="PROSITE-ProRule" id="PRU01240"/>
    </source>
</evidence>
<reference evidence="9" key="1">
    <citation type="journal article" date="2021" name="Nat. Commun.">
        <title>Genetic determinants of endophytism in the Arabidopsis root mycobiome.</title>
        <authorList>
            <person name="Mesny F."/>
            <person name="Miyauchi S."/>
            <person name="Thiergart T."/>
            <person name="Pickel B."/>
            <person name="Atanasova L."/>
            <person name="Karlsson M."/>
            <person name="Huettel B."/>
            <person name="Barry K.W."/>
            <person name="Haridas S."/>
            <person name="Chen C."/>
            <person name="Bauer D."/>
            <person name="Andreopoulos W."/>
            <person name="Pangilinan J."/>
            <person name="LaButti K."/>
            <person name="Riley R."/>
            <person name="Lipzen A."/>
            <person name="Clum A."/>
            <person name="Drula E."/>
            <person name="Henrissat B."/>
            <person name="Kohler A."/>
            <person name="Grigoriev I.V."/>
            <person name="Martin F.M."/>
            <person name="Hacquard S."/>
        </authorList>
    </citation>
    <scope>NUCLEOTIDE SEQUENCE</scope>
    <source>
        <strain evidence="9">MPI-CAGE-CH-0230</strain>
    </source>
</reference>
<dbReference type="SUPFAM" id="SSF54897">
    <property type="entry name" value="Protease propeptides/inhibitors"/>
    <property type="match status" value="1"/>
</dbReference>
<keyword evidence="3 5" id="KW-0378">Hydrolase</keyword>